<protein>
    <submittedName>
        <fullName evidence="7">Metal ABC transporter permease</fullName>
    </submittedName>
</protein>
<dbReference type="Proteomes" id="UP000826709">
    <property type="component" value="Chromosome"/>
</dbReference>
<keyword evidence="5 6" id="KW-0472">Membrane</keyword>
<organism evidence="7 8">
    <name type="scientific">Methanofollis formosanus</name>
    <dbReference type="NCBI Taxonomy" id="299308"/>
    <lineage>
        <taxon>Archaea</taxon>
        <taxon>Methanobacteriati</taxon>
        <taxon>Methanobacteriota</taxon>
        <taxon>Stenosarchaea group</taxon>
        <taxon>Methanomicrobia</taxon>
        <taxon>Methanomicrobiales</taxon>
        <taxon>Methanomicrobiaceae</taxon>
        <taxon>Methanofollis</taxon>
    </lineage>
</organism>
<keyword evidence="4 6" id="KW-1133">Transmembrane helix</keyword>
<dbReference type="AlphaFoldDB" id="A0A8G1A2S9"/>
<evidence type="ECO:0000313" key="8">
    <source>
        <dbReference type="Proteomes" id="UP000826709"/>
    </source>
</evidence>
<dbReference type="PANTHER" id="PTHR30477">
    <property type="entry name" value="ABC-TRANSPORTER METAL-BINDING PROTEIN"/>
    <property type="match status" value="1"/>
</dbReference>
<comment type="subcellular location">
    <subcellularLocation>
        <location evidence="1">Membrane</location>
        <topology evidence="1">Multi-pass membrane protein</topology>
    </subcellularLocation>
</comment>
<reference evidence="7" key="1">
    <citation type="journal article" date="2005" name="Int. J. Syst. Evol. Microbiol.">
        <title>Methanofollis formosanus sp. nov., isolated from a fish pond.</title>
        <authorList>
            <person name="Wu S.Y."/>
            <person name="Chen S.C."/>
            <person name="Lai M.C."/>
        </authorList>
    </citation>
    <scope>NUCLEOTIDE SEQUENCE</scope>
    <source>
        <strain evidence="7">ML15</strain>
    </source>
</reference>
<feature type="transmembrane region" description="Helical" evidence="6">
    <location>
        <begin position="222"/>
        <end position="241"/>
    </location>
</feature>
<evidence type="ECO:0000256" key="2">
    <source>
        <dbReference type="ARBA" id="ARBA00008034"/>
    </source>
</evidence>
<comment type="similarity">
    <text evidence="2">Belongs to the ABC-3 integral membrane protein family.</text>
</comment>
<dbReference type="GO" id="GO:0043190">
    <property type="term" value="C:ATP-binding cassette (ABC) transporter complex"/>
    <property type="evidence" value="ECO:0007669"/>
    <property type="project" value="InterPro"/>
</dbReference>
<feature type="transmembrane region" description="Helical" evidence="6">
    <location>
        <begin position="92"/>
        <end position="115"/>
    </location>
</feature>
<dbReference type="SUPFAM" id="SSF81345">
    <property type="entry name" value="ABC transporter involved in vitamin B12 uptake, BtuC"/>
    <property type="match status" value="1"/>
</dbReference>
<dbReference type="Gene3D" id="1.10.3470.10">
    <property type="entry name" value="ABC transporter involved in vitamin B12 uptake, BtuC"/>
    <property type="match status" value="1"/>
</dbReference>
<gene>
    <name evidence="7" type="ORF">E2N92_07760</name>
</gene>
<keyword evidence="8" id="KW-1185">Reference proteome</keyword>
<dbReference type="RefSeq" id="WP_220680634.1">
    <property type="nucleotide sequence ID" value="NZ_CP037968.1"/>
</dbReference>
<feature type="transmembrane region" description="Helical" evidence="6">
    <location>
        <begin position="247"/>
        <end position="265"/>
    </location>
</feature>
<dbReference type="InterPro" id="IPR001626">
    <property type="entry name" value="ABC_TroCD"/>
</dbReference>
<sequence>MLEFLIQNNIVCHAVEAMLFASIACSVLGVIITQLNISSIGFTMTHAAFAGAAAGIFFGLEGTAAAILASLTIATILGPLSEKARMSTDTILGVLFGMMMAVAVFFISYMQYLGSGLNASALLFGNVTSLYREEIYALALISLVAVLFVAVFFKEITAIIFDRKIAEAAGIRVRPIYYALLFMIAISVSLSLNIIGGLLLYVWLVTPAAIAYQFCTTVRGLFLSAPLIAGSVSVVGAWTGLQYSLPVGPLTAVVFSALFLVAVLLSPKRRVPRGTGGPSSDKSNIHPHKLTKFINLFTHDLVNDRK</sequence>
<name>A0A8G1A2S9_9EURY</name>
<feature type="transmembrane region" description="Helical" evidence="6">
    <location>
        <begin position="135"/>
        <end position="154"/>
    </location>
</feature>
<dbReference type="KEGG" id="mfk:E2N92_07760"/>
<feature type="transmembrane region" description="Helical" evidence="6">
    <location>
        <begin position="47"/>
        <end position="80"/>
    </location>
</feature>
<feature type="transmembrane region" description="Helical" evidence="6">
    <location>
        <begin position="12"/>
        <end position="35"/>
    </location>
</feature>
<reference evidence="7" key="2">
    <citation type="submission" date="2019-03" db="EMBL/GenBank/DDBJ databases">
        <authorList>
            <person name="Chen S.-C."/>
            <person name="Wu S.-Y."/>
            <person name="Lai M.-C."/>
        </authorList>
    </citation>
    <scope>NUCLEOTIDE SEQUENCE</scope>
    <source>
        <strain evidence="7">ML15</strain>
    </source>
</reference>
<evidence type="ECO:0000256" key="5">
    <source>
        <dbReference type="ARBA" id="ARBA00023136"/>
    </source>
</evidence>
<proteinExistence type="inferred from homology"/>
<evidence type="ECO:0000256" key="3">
    <source>
        <dbReference type="ARBA" id="ARBA00022692"/>
    </source>
</evidence>
<evidence type="ECO:0000256" key="1">
    <source>
        <dbReference type="ARBA" id="ARBA00004141"/>
    </source>
</evidence>
<evidence type="ECO:0000256" key="4">
    <source>
        <dbReference type="ARBA" id="ARBA00022989"/>
    </source>
</evidence>
<dbReference type="InterPro" id="IPR037294">
    <property type="entry name" value="ABC_BtuC-like"/>
</dbReference>
<dbReference type="GO" id="GO:0055085">
    <property type="term" value="P:transmembrane transport"/>
    <property type="evidence" value="ECO:0007669"/>
    <property type="project" value="InterPro"/>
</dbReference>
<evidence type="ECO:0000313" key="7">
    <source>
        <dbReference type="EMBL" id="QYZ79329.1"/>
    </source>
</evidence>
<dbReference type="Pfam" id="PF00950">
    <property type="entry name" value="ABC-3"/>
    <property type="match status" value="1"/>
</dbReference>
<dbReference type="GO" id="GO:0010043">
    <property type="term" value="P:response to zinc ion"/>
    <property type="evidence" value="ECO:0007669"/>
    <property type="project" value="TreeGrafter"/>
</dbReference>
<dbReference type="EMBL" id="CP037968">
    <property type="protein sequence ID" value="QYZ79329.1"/>
    <property type="molecule type" value="Genomic_DNA"/>
</dbReference>
<accession>A0A8G1A2S9</accession>
<keyword evidence="3 6" id="KW-0812">Transmembrane</keyword>
<dbReference type="OrthoDB" id="107474at2157"/>
<dbReference type="PANTHER" id="PTHR30477:SF13">
    <property type="entry name" value="IRON TRANSPORT SYSTEM MEMBRANE PROTEIN HI_0360-RELATED"/>
    <property type="match status" value="1"/>
</dbReference>
<evidence type="ECO:0000256" key="6">
    <source>
        <dbReference type="SAM" id="Phobius"/>
    </source>
</evidence>